<dbReference type="Pfam" id="PF00571">
    <property type="entry name" value="CBS"/>
    <property type="match status" value="4"/>
</dbReference>
<dbReference type="InterPro" id="IPR000160">
    <property type="entry name" value="GGDEF_dom"/>
</dbReference>
<dbReference type="SMART" id="SM00267">
    <property type="entry name" value="GGDEF"/>
    <property type="match status" value="1"/>
</dbReference>
<dbReference type="OrthoDB" id="9799509at2"/>
<dbReference type="SUPFAM" id="SSF54631">
    <property type="entry name" value="CBS-domain pair"/>
    <property type="match status" value="2"/>
</dbReference>
<dbReference type="InterPro" id="IPR029787">
    <property type="entry name" value="Nucleotide_cyclase"/>
</dbReference>
<dbReference type="PROSITE" id="PS51371">
    <property type="entry name" value="CBS"/>
    <property type="match status" value="4"/>
</dbReference>
<dbReference type="AlphaFoldDB" id="A0A0U3B8H9"/>
<evidence type="ECO:0000259" key="7">
    <source>
        <dbReference type="PROSITE" id="PS51371"/>
    </source>
</evidence>
<dbReference type="NCBIfam" id="TIGR00254">
    <property type="entry name" value="GGDEF"/>
    <property type="match status" value="1"/>
</dbReference>
<evidence type="ECO:0000259" key="3">
    <source>
        <dbReference type="PROSITE" id="PS50112"/>
    </source>
</evidence>
<feature type="domain" description="GGDEF" evidence="6">
    <location>
        <begin position="445"/>
        <end position="578"/>
    </location>
</feature>
<dbReference type="InterPro" id="IPR052155">
    <property type="entry name" value="Biofilm_reg_signaling"/>
</dbReference>
<keyword evidence="2" id="KW-0129">CBS domain</keyword>
<proteinExistence type="predicted"/>
<dbReference type="InterPro" id="IPR001633">
    <property type="entry name" value="EAL_dom"/>
</dbReference>
<reference evidence="8 9" key="1">
    <citation type="submission" date="2015-12" db="EMBL/GenBank/DDBJ databases">
        <title>Complete genome of Lacimicrobium alkaliphilum KCTC 32984.</title>
        <authorList>
            <person name="Kim S.-G."/>
            <person name="Lee Y.-J."/>
        </authorList>
    </citation>
    <scope>NUCLEOTIDE SEQUENCE [LARGE SCALE GENOMIC DNA]</scope>
    <source>
        <strain evidence="8 9">YelD216</strain>
    </source>
</reference>
<dbReference type="InterPro" id="IPR046342">
    <property type="entry name" value="CBS_dom_sf"/>
</dbReference>
<dbReference type="SUPFAM" id="SSF55073">
    <property type="entry name" value="Nucleotide cyclase"/>
    <property type="match status" value="1"/>
</dbReference>
<dbReference type="SUPFAM" id="SSF55785">
    <property type="entry name" value="PYP-like sensor domain (PAS domain)"/>
    <property type="match status" value="1"/>
</dbReference>
<dbReference type="RefSeq" id="WP_062478116.1">
    <property type="nucleotide sequence ID" value="NZ_CP013650.1"/>
</dbReference>
<feature type="domain" description="CBS" evidence="7">
    <location>
        <begin position="213"/>
        <end position="270"/>
    </location>
</feature>
<comment type="cofactor">
    <cofactor evidence="1">
        <name>Mg(2+)</name>
        <dbReference type="ChEBI" id="CHEBI:18420"/>
    </cofactor>
</comment>
<feature type="domain" description="PAC" evidence="4">
    <location>
        <begin position="361"/>
        <end position="413"/>
    </location>
</feature>
<gene>
    <name evidence="8" type="ORF">AT746_06650</name>
</gene>
<dbReference type="SMART" id="SM00052">
    <property type="entry name" value="EAL"/>
    <property type="match status" value="1"/>
</dbReference>
<dbReference type="SMART" id="SM00086">
    <property type="entry name" value="PAC"/>
    <property type="match status" value="1"/>
</dbReference>
<feature type="domain" description="CBS" evidence="7">
    <location>
        <begin position="151"/>
        <end position="206"/>
    </location>
</feature>
<dbReference type="Gene3D" id="3.30.70.270">
    <property type="match status" value="1"/>
</dbReference>
<evidence type="ECO:0000313" key="9">
    <source>
        <dbReference type="Proteomes" id="UP000068447"/>
    </source>
</evidence>
<dbReference type="InterPro" id="IPR000700">
    <property type="entry name" value="PAS-assoc_C"/>
</dbReference>
<feature type="domain" description="PAS" evidence="3">
    <location>
        <begin position="288"/>
        <end position="334"/>
    </location>
</feature>
<evidence type="ECO:0000259" key="6">
    <source>
        <dbReference type="PROSITE" id="PS50887"/>
    </source>
</evidence>
<dbReference type="Gene3D" id="3.30.450.20">
    <property type="entry name" value="PAS domain"/>
    <property type="match status" value="1"/>
</dbReference>
<dbReference type="Pfam" id="PF13426">
    <property type="entry name" value="PAS_9"/>
    <property type="match status" value="1"/>
</dbReference>
<dbReference type="EMBL" id="CP013650">
    <property type="protein sequence ID" value="ALS97973.1"/>
    <property type="molecule type" value="Genomic_DNA"/>
</dbReference>
<dbReference type="InterPro" id="IPR000644">
    <property type="entry name" value="CBS_dom"/>
</dbReference>
<dbReference type="NCBIfam" id="TIGR00229">
    <property type="entry name" value="sensory_box"/>
    <property type="match status" value="1"/>
</dbReference>
<dbReference type="PROSITE" id="PS50113">
    <property type="entry name" value="PAC"/>
    <property type="match status" value="1"/>
</dbReference>
<evidence type="ECO:0000256" key="1">
    <source>
        <dbReference type="ARBA" id="ARBA00001946"/>
    </source>
</evidence>
<dbReference type="InterPro" id="IPR001610">
    <property type="entry name" value="PAC"/>
</dbReference>
<evidence type="ECO:0000259" key="5">
    <source>
        <dbReference type="PROSITE" id="PS50883"/>
    </source>
</evidence>
<dbReference type="Proteomes" id="UP000068447">
    <property type="component" value="Chromosome"/>
</dbReference>
<dbReference type="InterPro" id="IPR000014">
    <property type="entry name" value="PAS"/>
</dbReference>
<dbReference type="InterPro" id="IPR035919">
    <property type="entry name" value="EAL_sf"/>
</dbReference>
<protein>
    <submittedName>
        <fullName evidence="8">Diguanylate cyclase</fullName>
    </submittedName>
</protein>
<feature type="domain" description="CBS" evidence="7">
    <location>
        <begin position="22"/>
        <end position="77"/>
    </location>
</feature>
<dbReference type="PROSITE" id="PS50883">
    <property type="entry name" value="EAL"/>
    <property type="match status" value="1"/>
</dbReference>
<dbReference type="InterPro" id="IPR035965">
    <property type="entry name" value="PAS-like_dom_sf"/>
</dbReference>
<evidence type="ECO:0000259" key="4">
    <source>
        <dbReference type="PROSITE" id="PS50113"/>
    </source>
</evidence>
<dbReference type="CDD" id="cd00130">
    <property type="entry name" value="PAS"/>
    <property type="match status" value="1"/>
</dbReference>
<dbReference type="SUPFAM" id="SSF141868">
    <property type="entry name" value="EAL domain-like"/>
    <property type="match status" value="1"/>
</dbReference>
<organism evidence="8 9">
    <name type="scientific">Lacimicrobium alkaliphilum</name>
    <dbReference type="NCBI Taxonomy" id="1526571"/>
    <lineage>
        <taxon>Bacteria</taxon>
        <taxon>Pseudomonadati</taxon>
        <taxon>Pseudomonadota</taxon>
        <taxon>Gammaproteobacteria</taxon>
        <taxon>Alteromonadales</taxon>
        <taxon>Alteromonadaceae</taxon>
        <taxon>Lacimicrobium</taxon>
    </lineage>
</organism>
<dbReference type="CDD" id="cd01949">
    <property type="entry name" value="GGDEF"/>
    <property type="match status" value="1"/>
</dbReference>
<dbReference type="SMART" id="SM00091">
    <property type="entry name" value="PAS"/>
    <property type="match status" value="1"/>
</dbReference>
<dbReference type="Pfam" id="PF00990">
    <property type="entry name" value="GGDEF"/>
    <property type="match status" value="1"/>
</dbReference>
<dbReference type="GO" id="GO:0003824">
    <property type="term" value="F:catalytic activity"/>
    <property type="evidence" value="ECO:0007669"/>
    <property type="project" value="UniProtKB-ARBA"/>
</dbReference>
<keyword evidence="9" id="KW-1185">Reference proteome</keyword>
<dbReference type="CDD" id="cd01948">
    <property type="entry name" value="EAL"/>
    <property type="match status" value="1"/>
</dbReference>
<evidence type="ECO:0000313" key="8">
    <source>
        <dbReference type="EMBL" id="ALS97973.1"/>
    </source>
</evidence>
<dbReference type="PANTHER" id="PTHR44757">
    <property type="entry name" value="DIGUANYLATE CYCLASE DGCP"/>
    <property type="match status" value="1"/>
</dbReference>
<dbReference type="PROSITE" id="PS50112">
    <property type="entry name" value="PAS"/>
    <property type="match status" value="1"/>
</dbReference>
<accession>A0A0U3B8H9</accession>
<dbReference type="FunFam" id="3.30.70.270:FF:000001">
    <property type="entry name" value="Diguanylate cyclase domain protein"/>
    <property type="match status" value="1"/>
</dbReference>
<dbReference type="InterPro" id="IPR043128">
    <property type="entry name" value="Rev_trsase/Diguanyl_cyclase"/>
</dbReference>
<dbReference type="Pfam" id="PF00563">
    <property type="entry name" value="EAL"/>
    <property type="match status" value="1"/>
</dbReference>
<dbReference type="Gene3D" id="3.20.20.450">
    <property type="entry name" value="EAL domain"/>
    <property type="match status" value="1"/>
</dbReference>
<feature type="domain" description="CBS" evidence="7">
    <location>
        <begin position="86"/>
        <end position="144"/>
    </location>
</feature>
<dbReference type="PANTHER" id="PTHR44757:SF2">
    <property type="entry name" value="BIOFILM ARCHITECTURE MAINTENANCE PROTEIN MBAA"/>
    <property type="match status" value="1"/>
</dbReference>
<dbReference type="SMART" id="SM00116">
    <property type="entry name" value="CBS"/>
    <property type="match status" value="4"/>
</dbReference>
<name>A0A0U3B8H9_9ALTE</name>
<evidence type="ECO:0000256" key="2">
    <source>
        <dbReference type="PROSITE-ProRule" id="PRU00703"/>
    </source>
</evidence>
<dbReference type="PROSITE" id="PS50887">
    <property type="entry name" value="GGDEF"/>
    <property type="match status" value="1"/>
</dbReference>
<dbReference type="KEGG" id="lal:AT746_06650"/>
<dbReference type="STRING" id="1526571.AT746_06650"/>
<sequence length="846" mass="94939">MADALFCPTDPDSYEPSVAQLANRELITCSPDTPLHKAATLMHQHQISCILIKQGPEVIGIWTEADARKLDFQSAQSFSQPVCEVMSQPVIHIQENLSLTEAASLMLKKRIRRLLVLDSHQQPLGMLTQTDIVRQQRIEFFLRLRDVGSSISRLPLKLAADMPLADAAKALRQHQSDAAIVEFNDSPPGIITERDLITVIANNSAELSLGQCCYRPLLTVHKNCSLLQAVDMLKERNIRHLAVCNDQEQFCGLLSFSDILANVEYAYIDQLKKALHDRDSALRTSTGYLRLAQKVIDVSMDAIMITSPDGIIESVNPSFSQVTGYDAVEAIGQTPKLLSSGMHGKDFYRTMWQALHERGHWQGEIWNKRKNGDLYPQWLSVTAIRDEKKQITQFAAIFSDISERKNQERKIHQLAYVDELTGLANRRLFLDRLQLSIANAHRHQHKMAVLFLDLDLFKRINDTLGHQAGDQALKEVAHRLNATVREGESVARLGGDEFTILVPEIDNCQSLQTLAKRLVSQFDQPVRLKGQDFFLTTSIGISLYPKDGKSAEQLIKHADLAMYEAKNAGRNQYCFYQSRTGQQTADELKMEQALRHALHHHQLAVHYQPKICLKTNQIRGFEALVRWHHSDYGMIAPADFIPLAEKLGLISALGEQVLEQVCKDINSHGLLGLPVSVNVSALQLADPTFCRRLCLLLGQHHVTNGRIELELTESCLIPEQADSTMRLLTELRKQGFRLSIDDFGTGYSSLSYLRRLPIDTLKIDRSFISELPENEEDSQITLAIIAMAKALGLEVIAEGIETPVQRQFLLQSGCLIGQGYLFWPALPVEALPLKTDCDSATLSLCQ</sequence>
<feature type="domain" description="EAL" evidence="5">
    <location>
        <begin position="587"/>
        <end position="839"/>
    </location>
</feature>
<dbReference type="Gene3D" id="3.10.580.10">
    <property type="entry name" value="CBS-domain"/>
    <property type="match status" value="2"/>
</dbReference>